<reference evidence="1" key="1">
    <citation type="submission" date="2014-11" db="EMBL/GenBank/DDBJ databases">
        <authorList>
            <person name="Amaro Gonzalez C."/>
        </authorList>
    </citation>
    <scope>NUCLEOTIDE SEQUENCE</scope>
</reference>
<dbReference type="EMBL" id="GBXM01000388">
    <property type="protein sequence ID" value="JAI08190.1"/>
    <property type="molecule type" value="Transcribed_RNA"/>
</dbReference>
<sequence length="46" mass="5292">MLVDSHLQTAHFLLGSILETEIPIGKLIVRYFWDHILAGRLICVQM</sequence>
<accession>A0A0E9XZV5</accession>
<name>A0A0E9XZV5_ANGAN</name>
<dbReference type="AlphaFoldDB" id="A0A0E9XZV5"/>
<organism evidence="1">
    <name type="scientific">Anguilla anguilla</name>
    <name type="common">European freshwater eel</name>
    <name type="synonym">Muraena anguilla</name>
    <dbReference type="NCBI Taxonomy" id="7936"/>
    <lineage>
        <taxon>Eukaryota</taxon>
        <taxon>Metazoa</taxon>
        <taxon>Chordata</taxon>
        <taxon>Craniata</taxon>
        <taxon>Vertebrata</taxon>
        <taxon>Euteleostomi</taxon>
        <taxon>Actinopterygii</taxon>
        <taxon>Neopterygii</taxon>
        <taxon>Teleostei</taxon>
        <taxon>Anguilliformes</taxon>
        <taxon>Anguillidae</taxon>
        <taxon>Anguilla</taxon>
    </lineage>
</organism>
<protein>
    <submittedName>
        <fullName evidence="1">Uncharacterized protein</fullName>
    </submittedName>
</protein>
<proteinExistence type="predicted"/>
<evidence type="ECO:0000313" key="1">
    <source>
        <dbReference type="EMBL" id="JAI08190.1"/>
    </source>
</evidence>
<reference evidence="1" key="2">
    <citation type="journal article" date="2015" name="Fish Shellfish Immunol.">
        <title>Early steps in the European eel (Anguilla anguilla)-Vibrio vulnificus interaction in the gills: Role of the RtxA13 toxin.</title>
        <authorList>
            <person name="Callol A."/>
            <person name="Pajuelo D."/>
            <person name="Ebbesson L."/>
            <person name="Teles M."/>
            <person name="MacKenzie S."/>
            <person name="Amaro C."/>
        </authorList>
    </citation>
    <scope>NUCLEOTIDE SEQUENCE</scope>
</reference>